<dbReference type="RefSeq" id="WP_381484720.1">
    <property type="nucleotide sequence ID" value="NZ_JBHTIK010000001.1"/>
</dbReference>
<protein>
    <submittedName>
        <fullName evidence="2">Dipeptidase</fullName>
    </submittedName>
</protein>
<dbReference type="CDD" id="cd01301">
    <property type="entry name" value="rDP_like"/>
    <property type="match status" value="1"/>
</dbReference>
<reference evidence="3" key="1">
    <citation type="journal article" date="2019" name="Int. J. Syst. Evol. Microbiol.">
        <title>The Global Catalogue of Microorganisms (GCM) 10K type strain sequencing project: providing services to taxonomists for standard genome sequencing and annotation.</title>
        <authorList>
            <consortium name="The Broad Institute Genomics Platform"/>
            <consortium name="The Broad Institute Genome Sequencing Center for Infectious Disease"/>
            <person name="Wu L."/>
            <person name="Ma J."/>
        </authorList>
    </citation>
    <scope>NUCLEOTIDE SEQUENCE [LARGE SCALE GENOMIC DNA]</scope>
    <source>
        <strain evidence="3">CCUG 52537</strain>
    </source>
</reference>
<organism evidence="2 3">
    <name type="scientific">Sphingosinicella xenopeptidilytica</name>
    <dbReference type="NCBI Taxonomy" id="364098"/>
    <lineage>
        <taxon>Bacteria</taxon>
        <taxon>Pseudomonadati</taxon>
        <taxon>Pseudomonadota</taxon>
        <taxon>Alphaproteobacteria</taxon>
        <taxon>Sphingomonadales</taxon>
        <taxon>Sphingosinicellaceae</taxon>
        <taxon>Sphingosinicella</taxon>
    </lineage>
</organism>
<keyword evidence="3" id="KW-1185">Reference proteome</keyword>
<dbReference type="PANTHER" id="PTHR10443">
    <property type="entry name" value="MICROSOMAL DIPEPTIDASE"/>
    <property type="match status" value="1"/>
</dbReference>
<feature type="chain" id="PRO_5047501702" evidence="1">
    <location>
        <begin position="21"/>
        <end position="409"/>
    </location>
</feature>
<dbReference type="Gene3D" id="3.20.20.140">
    <property type="entry name" value="Metal-dependent hydrolases"/>
    <property type="match status" value="1"/>
</dbReference>
<accession>A0ABW3BXI8</accession>
<dbReference type="InterPro" id="IPR032466">
    <property type="entry name" value="Metal_Hydrolase"/>
</dbReference>
<keyword evidence="1" id="KW-0732">Signal</keyword>
<dbReference type="Proteomes" id="UP001597124">
    <property type="component" value="Unassembled WGS sequence"/>
</dbReference>
<feature type="signal peptide" evidence="1">
    <location>
        <begin position="1"/>
        <end position="20"/>
    </location>
</feature>
<evidence type="ECO:0000313" key="2">
    <source>
        <dbReference type="EMBL" id="MFD0846816.1"/>
    </source>
</evidence>
<dbReference type="EMBL" id="JBHTIK010000001">
    <property type="protein sequence ID" value="MFD0846816.1"/>
    <property type="molecule type" value="Genomic_DNA"/>
</dbReference>
<dbReference type="InterPro" id="IPR008257">
    <property type="entry name" value="Pept_M19"/>
</dbReference>
<dbReference type="PROSITE" id="PS51365">
    <property type="entry name" value="RENAL_DIPEPTIDASE_2"/>
    <property type="match status" value="1"/>
</dbReference>
<evidence type="ECO:0000256" key="1">
    <source>
        <dbReference type="SAM" id="SignalP"/>
    </source>
</evidence>
<name>A0ABW3BXI8_SPHXN</name>
<gene>
    <name evidence="2" type="ORF">ACFQ00_00615</name>
</gene>
<dbReference type="PANTHER" id="PTHR10443:SF12">
    <property type="entry name" value="DIPEPTIDASE"/>
    <property type="match status" value="1"/>
</dbReference>
<evidence type="ECO:0000313" key="3">
    <source>
        <dbReference type="Proteomes" id="UP001597124"/>
    </source>
</evidence>
<sequence length="409" mass="44035">MKPIHLAAALALLLPTPAASQSSPSIVPAPIIDGHNDLPWALRQLNGSRTSDFDFRNLPERLRGKIVTDFTMLKAGGVGGQFWSVYVPADTEGPEAVRLTIEQIDIMQRLIDANPSMLTKAATVADFERAMKAGRIASVFGVEGGHSIGNSLGVLRQFHALGARYMTLTHGKTTAWADSATDAPRHNGLAPFGKEVVREMNRLGMLVDLSHVTPKVMHDALDVSAAPVIFSHSSAKAVQNRPRNVPDDVLVRLKDNGGVIMVFFAQDAVTETVAAWHRELAAQKARLGYDHPDRPDLVEKGLADWQAANPQPHANVAQVADHIDHIRKVAGIDVIGIGSDFDGLPSYPDGLGTVADYPALFAELAKRGYSKADLAKIASGNILRAMRQAEKVSARLKAERGPSEVRFAG</sequence>
<dbReference type="Pfam" id="PF01244">
    <property type="entry name" value="Peptidase_M19"/>
    <property type="match status" value="1"/>
</dbReference>
<proteinExistence type="predicted"/>
<comment type="caution">
    <text evidence="2">The sequence shown here is derived from an EMBL/GenBank/DDBJ whole genome shotgun (WGS) entry which is preliminary data.</text>
</comment>
<dbReference type="SUPFAM" id="SSF51556">
    <property type="entry name" value="Metallo-dependent hydrolases"/>
    <property type="match status" value="1"/>
</dbReference>